<dbReference type="GO" id="GO:0016491">
    <property type="term" value="F:oxidoreductase activity"/>
    <property type="evidence" value="ECO:0007669"/>
    <property type="project" value="UniProtKB-KW"/>
</dbReference>
<dbReference type="PROSITE" id="PS51387">
    <property type="entry name" value="FAD_PCMH"/>
    <property type="match status" value="1"/>
</dbReference>
<evidence type="ECO:0000313" key="5">
    <source>
        <dbReference type="Proteomes" id="UP001197093"/>
    </source>
</evidence>
<dbReference type="Pfam" id="PF08031">
    <property type="entry name" value="BBE"/>
    <property type="match status" value="1"/>
</dbReference>
<dbReference type="InterPro" id="IPR016166">
    <property type="entry name" value="FAD-bd_PCMH"/>
</dbReference>
<dbReference type="EMBL" id="JAHCVI010000001">
    <property type="protein sequence ID" value="KAG7294553.1"/>
    <property type="molecule type" value="Genomic_DNA"/>
</dbReference>
<dbReference type="InterPro" id="IPR016169">
    <property type="entry name" value="FAD-bd_PCMH_sub2"/>
</dbReference>
<sequence length="557" mass="60408">MTGPCYPGPSQDAAACAFLVNNASTSHFYIDHPVAVLTQWPQGETCLPTLNATGSCTRGGFPEYVVNASTVKHVQAAVNFARNNNVRLIIKNKGHDFGGRSLGAGSMSIWTHHLNDFEFLPQYKKGKYEGPAAHFGAGLEQYMLFNSMFRHNVTLVGSGWRTIGANGGWFANGGHGNLASFYGLGADQALELGVVTANGRYIIANEEENTELFFALRGGGPSTYGVVVSVTVKAYPPISLTTSTLSIACNPPPETNARAPLAPITPSTNIVNSTSRFWEAIGIYFRYKQFIVDHGGVDWDYLYPLGNGSFSYRARITYPNTTTAQAAALLQPLYDAFQLAGFSTFTLNRAELVPTPYSSSGSQPPPASGLSAQRYRSRLFPRANWADDALFNATMAAIRHSIEVGGYTFHGLAIGASHAVAGWPGRTAAVNPAWRNAVLHAILVTQQPARLSAQAARDEEARIQGFMRGWRDVSPGAGAYLSEGDPGEPEWQRSFYGAHYERLLAIKREVDPWGVFWAATTVGSEAWEVRSTDGYPGSQNGRLCRTGRLWEDEVGRG</sequence>
<evidence type="ECO:0000256" key="1">
    <source>
        <dbReference type="ARBA" id="ARBA00005466"/>
    </source>
</evidence>
<evidence type="ECO:0000256" key="2">
    <source>
        <dbReference type="ARBA" id="ARBA00023002"/>
    </source>
</evidence>
<evidence type="ECO:0000313" key="4">
    <source>
        <dbReference type="EMBL" id="KAG7294553.1"/>
    </source>
</evidence>
<dbReference type="InterPro" id="IPR006094">
    <property type="entry name" value="Oxid_FAD_bind_N"/>
</dbReference>
<dbReference type="PANTHER" id="PTHR13878:SF91">
    <property type="entry name" value="FAD BINDING DOMAIN PROTEIN (AFU_ORTHOLOGUE AFUA_6G12070)-RELATED"/>
    <property type="match status" value="1"/>
</dbReference>
<dbReference type="Proteomes" id="UP001197093">
    <property type="component" value="Unassembled WGS sequence"/>
</dbReference>
<dbReference type="InterPro" id="IPR012951">
    <property type="entry name" value="BBE"/>
</dbReference>
<dbReference type="InterPro" id="IPR036318">
    <property type="entry name" value="FAD-bd_PCMH-like_sf"/>
</dbReference>
<dbReference type="AlphaFoldDB" id="A0AAD4F6M6"/>
<gene>
    <name evidence="4" type="ORF">NEMBOFW57_004628</name>
</gene>
<organism evidence="4 5">
    <name type="scientific">Staphylotrichum longicolle</name>
    <dbReference type="NCBI Taxonomy" id="669026"/>
    <lineage>
        <taxon>Eukaryota</taxon>
        <taxon>Fungi</taxon>
        <taxon>Dikarya</taxon>
        <taxon>Ascomycota</taxon>
        <taxon>Pezizomycotina</taxon>
        <taxon>Sordariomycetes</taxon>
        <taxon>Sordariomycetidae</taxon>
        <taxon>Sordariales</taxon>
        <taxon>Chaetomiaceae</taxon>
        <taxon>Staphylotrichum</taxon>
    </lineage>
</organism>
<accession>A0AAD4F6M6</accession>
<keyword evidence="2" id="KW-0560">Oxidoreductase</keyword>
<dbReference type="GO" id="GO:0071949">
    <property type="term" value="F:FAD binding"/>
    <property type="evidence" value="ECO:0007669"/>
    <property type="project" value="InterPro"/>
</dbReference>
<comment type="similarity">
    <text evidence="1">Belongs to the oxygen-dependent FAD-linked oxidoreductase family.</text>
</comment>
<protein>
    <recommendedName>
        <fullName evidence="3">FAD-binding PCMH-type domain-containing protein</fullName>
    </recommendedName>
</protein>
<dbReference type="Gene3D" id="3.30.465.10">
    <property type="match status" value="2"/>
</dbReference>
<dbReference type="InterPro" id="IPR050432">
    <property type="entry name" value="FAD-linked_Oxidoreductases_BP"/>
</dbReference>
<evidence type="ECO:0000259" key="3">
    <source>
        <dbReference type="PROSITE" id="PS51387"/>
    </source>
</evidence>
<dbReference type="Gene3D" id="3.40.462.20">
    <property type="match status" value="1"/>
</dbReference>
<dbReference type="PANTHER" id="PTHR13878">
    <property type="entry name" value="GULONOLACTONE OXIDASE"/>
    <property type="match status" value="1"/>
</dbReference>
<name>A0AAD4F6M6_9PEZI</name>
<dbReference type="Pfam" id="PF01565">
    <property type="entry name" value="FAD_binding_4"/>
    <property type="match status" value="1"/>
</dbReference>
<proteinExistence type="inferred from homology"/>
<dbReference type="SUPFAM" id="SSF56176">
    <property type="entry name" value="FAD-binding/transporter-associated domain-like"/>
    <property type="match status" value="1"/>
</dbReference>
<keyword evidence="5" id="KW-1185">Reference proteome</keyword>
<feature type="domain" description="FAD-binding PCMH-type" evidence="3">
    <location>
        <begin position="58"/>
        <end position="237"/>
    </location>
</feature>
<reference evidence="4" key="1">
    <citation type="submission" date="2023-02" db="EMBL/GenBank/DDBJ databases">
        <authorList>
            <person name="Palmer J.M."/>
        </authorList>
    </citation>
    <scope>NUCLEOTIDE SEQUENCE</scope>
    <source>
        <strain evidence="4">FW57</strain>
    </source>
</reference>
<comment type="caution">
    <text evidence="4">The sequence shown here is derived from an EMBL/GenBank/DDBJ whole genome shotgun (WGS) entry which is preliminary data.</text>
</comment>